<evidence type="ECO:0000256" key="1">
    <source>
        <dbReference type="SAM" id="SignalP"/>
    </source>
</evidence>
<evidence type="ECO:0000313" key="2">
    <source>
        <dbReference type="EMBL" id="WGF92907.1"/>
    </source>
</evidence>
<sequence>MTKTIILLVALIASIESFSQVGIGNIDPAESSLLDINDSNNDKGILIPRVDIADLNTQAPITTTTIEESLLVYNTNITTGKGFYYWSGTNWIRIQASGDDKSIYAADDNLIGARTVGLNGYSLNFNSGNNVALQIDNNRRLTFGGYGGTTFAGNPLNLLGVNSTGQVISLNTNTAFTLANSDWFEESTTSPPNSINDNIYTNGEVGINIISPNAPLHIFEETGTAPSNSDGTVILEHGDDGGISSIVFRSHVNSTSDYGYISYSDNGSGNGSGVESSLLEIGVQNDTPTGYPQGIDNINLAATGSIGVANVVPDGSSSIDLGANDRGLLVNRVTLTAANNASPISNPANGLLVFNTATNLSPTGYENDVRPGFYYWSTAQSRWIPQTPESRSARYTNRNTTFNLNQASAQSLPIFGYEEWNDDSTLYQATIGNNGNQIIVREDGRYEVTANISITSPNLDNNRTNIDAEFVVNPNTASALYPGATASTGYIRNNGQHNNSSLHLFEVIELETNDILVIEVMKEAGGSTVTMRVEGGCNFTIKKVK</sequence>
<accession>A0ABY8KYW6</accession>
<evidence type="ECO:0000313" key="3">
    <source>
        <dbReference type="Proteomes" id="UP001238523"/>
    </source>
</evidence>
<dbReference type="InterPro" id="IPR008983">
    <property type="entry name" value="Tumour_necrosis_fac-like_dom"/>
</dbReference>
<proteinExistence type="predicted"/>
<feature type="chain" id="PRO_5046251519" description="C1q domain-containing protein" evidence="1">
    <location>
        <begin position="20"/>
        <end position="545"/>
    </location>
</feature>
<keyword evidence="3" id="KW-1185">Reference proteome</keyword>
<dbReference type="Proteomes" id="UP001238523">
    <property type="component" value="Chromosome"/>
</dbReference>
<gene>
    <name evidence="2" type="ORF">QCQ61_01640</name>
</gene>
<dbReference type="RefSeq" id="WP_279448980.1">
    <property type="nucleotide sequence ID" value="NZ_CP122379.1"/>
</dbReference>
<keyword evidence="1" id="KW-0732">Signal</keyword>
<reference evidence="2 3" key="1">
    <citation type="submission" date="2023-04" db="EMBL/GenBank/DDBJ databases">
        <title>Taxonomic identification of the Arctic strain Aequorivita sp. nov. and transcriptomic analysis in response to temperature stress.</title>
        <authorList>
            <person name="Liu W."/>
            <person name="Cong B."/>
            <person name="Lin J."/>
        </authorList>
    </citation>
    <scope>NUCLEOTIDE SEQUENCE [LARGE SCALE GENOMIC DNA]</scope>
    <source>
        <strain evidence="2 3">Ant34-E75</strain>
    </source>
</reference>
<dbReference type="EMBL" id="CP122379">
    <property type="protein sequence ID" value="WGF92907.1"/>
    <property type="molecule type" value="Genomic_DNA"/>
</dbReference>
<protein>
    <recommendedName>
        <fullName evidence="4">C1q domain-containing protein</fullName>
    </recommendedName>
</protein>
<name>A0ABY8KYW6_9FLAO</name>
<evidence type="ECO:0008006" key="4">
    <source>
        <dbReference type="Google" id="ProtNLM"/>
    </source>
</evidence>
<feature type="signal peptide" evidence="1">
    <location>
        <begin position="1"/>
        <end position="19"/>
    </location>
</feature>
<organism evidence="2 3">
    <name type="scientific">Aequorivita marisscotiae</name>
    <dbReference type="NCBI Taxonomy" id="3040348"/>
    <lineage>
        <taxon>Bacteria</taxon>
        <taxon>Pseudomonadati</taxon>
        <taxon>Bacteroidota</taxon>
        <taxon>Flavobacteriia</taxon>
        <taxon>Flavobacteriales</taxon>
        <taxon>Flavobacteriaceae</taxon>
        <taxon>Aequorivita</taxon>
    </lineage>
</organism>
<dbReference type="SUPFAM" id="SSF49842">
    <property type="entry name" value="TNF-like"/>
    <property type="match status" value="1"/>
</dbReference>